<feature type="domain" description="Peptidase M56" evidence="2">
    <location>
        <begin position="2"/>
        <end position="290"/>
    </location>
</feature>
<dbReference type="eggNOG" id="COG4219">
    <property type="taxonomic scope" value="Bacteria"/>
</dbReference>
<dbReference type="PATRIC" id="fig|1235802.3.peg.4611"/>
<dbReference type="STRING" id="1235802.C823_04342"/>
<evidence type="ECO:0000256" key="1">
    <source>
        <dbReference type="SAM" id="Phobius"/>
    </source>
</evidence>
<sequence>MQLLQRSMAGTVLILAVIAVRTAAVTRLPKNTFFILWGMTLLQLLFPWRIPSAFGGHLCLPQVVVWQSEESRQFGHTEKERMVVDREQTVTAAGMWQNVWFGGHYVKIVWAIGCGCCLLFYAFVYVRCRMHFLTSVCVKNAFVDEWLQQHYTRRKIQVRQSDFAKTPLTYGLFHPVILIPEFACKVNTKQLEYLLMHEWIHIRRFDIVTKFVLTGALAIHWFNPMVWVMHRLCSRDLELACDETVIRMLGEDQRSDYARMLIHMEESKSEMMPFCSNFSGSAIQERITAIMKYKKKSVCTKMLAAAAVGILTGVFVLCASVFTEQKSSQTKGAVQENSAVDLVNISLNLDNHRAAEIADKLITYIKNTYAGIYEPDNFTVTFRNETIRSDKLYFDIEVAANMFPAEIMNSNNLQENRPAYPAPEKEKSGFLYQVHMPAANAADGENEMQYELFDLGEDGLLTPVEVDVVHETEYLQGKGD</sequence>
<proteinExistence type="predicted"/>
<dbReference type="OrthoDB" id="9804799at2"/>
<dbReference type="CDD" id="cd07341">
    <property type="entry name" value="M56_BlaR1_MecR1_like"/>
    <property type="match status" value="1"/>
</dbReference>
<organism evidence="3 4">
    <name type="scientific">Eubacterium plexicaudatum ASF492</name>
    <dbReference type="NCBI Taxonomy" id="1235802"/>
    <lineage>
        <taxon>Bacteria</taxon>
        <taxon>Bacillati</taxon>
        <taxon>Bacillota</taxon>
        <taxon>Clostridia</taxon>
        <taxon>Eubacteriales</taxon>
        <taxon>Eubacteriaceae</taxon>
        <taxon>Eubacterium</taxon>
    </lineage>
</organism>
<dbReference type="HOGENOM" id="CLU_013716_3_1_9"/>
<dbReference type="PANTHER" id="PTHR34978">
    <property type="entry name" value="POSSIBLE SENSOR-TRANSDUCER PROTEIN BLAR"/>
    <property type="match status" value="1"/>
</dbReference>
<gene>
    <name evidence="3" type="ORF">C823_04342</name>
</gene>
<evidence type="ECO:0000259" key="2">
    <source>
        <dbReference type="Pfam" id="PF05569"/>
    </source>
</evidence>
<name>N2A147_9FIRM</name>
<evidence type="ECO:0000313" key="3">
    <source>
        <dbReference type="EMBL" id="EMZ21891.1"/>
    </source>
</evidence>
<evidence type="ECO:0000313" key="4">
    <source>
        <dbReference type="Proteomes" id="UP000012589"/>
    </source>
</evidence>
<dbReference type="Pfam" id="PF05569">
    <property type="entry name" value="Peptidase_M56"/>
    <property type="match status" value="1"/>
</dbReference>
<dbReference type="EMBL" id="AQFT01000126">
    <property type="protein sequence ID" value="EMZ21891.1"/>
    <property type="molecule type" value="Genomic_DNA"/>
</dbReference>
<accession>N2A147</accession>
<feature type="transmembrane region" description="Helical" evidence="1">
    <location>
        <begin position="108"/>
        <end position="126"/>
    </location>
</feature>
<protein>
    <recommendedName>
        <fullName evidence="2">Peptidase M56 domain-containing protein</fullName>
    </recommendedName>
</protein>
<dbReference type="InterPro" id="IPR008756">
    <property type="entry name" value="Peptidase_M56"/>
</dbReference>
<keyword evidence="1" id="KW-1133">Transmembrane helix</keyword>
<dbReference type="Proteomes" id="UP000012589">
    <property type="component" value="Unassembled WGS sequence"/>
</dbReference>
<keyword evidence="4" id="KW-1185">Reference proteome</keyword>
<keyword evidence="1" id="KW-0812">Transmembrane</keyword>
<comment type="caution">
    <text evidence="3">The sequence shown here is derived from an EMBL/GenBank/DDBJ whole genome shotgun (WGS) entry which is preliminary data.</text>
</comment>
<dbReference type="AlphaFoldDB" id="N2A147"/>
<dbReference type="InterPro" id="IPR052173">
    <property type="entry name" value="Beta-lactam_resp_regulator"/>
</dbReference>
<reference evidence="3 4" key="1">
    <citation type="journal article" date="2014" name="Genome Announc.">
        <title>Draft genome sequences of the altered schaedler flora, a defined bacterial community from gnotobiotic mice.</title>
        <authorList>
            <person name="Wannemuehler M.J."/>
            <person name="Overstreet A.M."/>
            <person name="Ward D.V."/>
            <person name="Phillips G.J."/>
        </authorList>
    </citation>
    <scope>NUCLEOTIDE SEQUENCE [LARGE SCALE GENOMIC DNA]</scope>
    <source>
        <strain evidence="3 4">ASF492</strain>
    </source>
</reference>
<dbReference type="PANTHER" id="PTHR34978:SF3">
    <property type="entry name" value="SLR0241 PROTEIN"/>
    <property type="match status" value="1"/>
</dbReference>
<feature type="transmembrane region" description="Helical" evidence="1">
    <location>
        <begin position="302"/>
        <end position="322"/>
    </location>
</feature>
<keyword evidence="1" id="KW-0472">Membrane</keyword>